<keyword evidence="3" id="KW-0732">Signal</keyword>
<name>A0A6P4ZJA0_BRABE</name>
<evidence type="ECO:0000256" key="1">
    <source>
        <dbReference type="SAM" id="Coils"/>
    </source>
</evidence>
<dbReference type="Proteomes" id="UP000515135">
    <property type="component" value="Unplaced"/>
</dbReference>
<keyword evidence="4" id="KW-1185">Reference proteome</keyword>
<proteinExistence type="predicted"/>
<protein>
    <submittedName>
        <fullName evidence="5">Uncharacterized protein LOC109475063</fullName>
    </submittedName>
</protein>
<accession>A0A6P4ZJA0</accession>
<dbReference type="KEGG" id="bbel:109475063"/>
<dbReference type="RefSeq" id="XP_019631162.1">
    <property type="nucleotide sequence ID" value="XM_019775603.1"/>
</dbReference>
<keyword evidence="1" id="KW-0175">Coiled coil</keyword>
<reference evidence="5" key="1">
    <citation type="submission" date="2025-08" db="UniProtKB">
        <authorList>
            <consortium name="RefSeq"/>
        </authorList>
    </citation>
    <scope>IDENTIFICATION</scope>
    <source>
        <tissue evidence="5">Gonad</tissue>
    </source>
</reference>
<organism evidence="4 5">
    <name type="scientific">Branchiostoma belcheri</name>
    <name type="common">Amphioxus</name>
    <dbReference type="NCBI Taxonomy" id="7741"/>
    <lineage>
        <taxon>Eukaryota</taxon>
        <taxon>Metazoa</taxon>
        <taxon>Chordata</taxon>
        <taxon>Cephalochordata</taxon>
        <taxon>Leptocardii</taxon>
        <taxon>Amphioxiformes</taxon>
        <taxon>Branchiostomatidae</taxon>
        <taxon>Branchiostoma</taxon>
    </lineage>
</organism>
<evidence type="ECO:0000313" key="4">
    <source>
        <dbReference type="Proteomes" id="UP000515135"/>
    </source>
</evidence>
<feature type="signal peptide" evidence="3">
    <location>
        <begin position="1"/>
        <end position="19"/>
    </location>
</feature>
<sequence>MKLSVCLLFLGCLVIVAESMSEPREEDLQGLLTELEDLVDELEVAEVRMEKRESYEECKSKCEAAEGKSQLQKDVCKINCDYEHGKFGKREKLEAEKEVGEIEKRVSGKCSDYCSVPRIEFYNRTACEKHCEESMKRGEVEELKDTEEELQEETFSA</sequence>
<feature type="chain" id="PRO_5028213064" evidence="3">
    <location>
        <begin position="20"/>
        <end position="157"/>
    </location>
</feature>
<dbReference type="OrthoDB" id="10361962at2759"/>
<feature type="region of interest" description="Disordered" evidence="2">
    <location>
        <begin position="138"/>
        <end position="157"/>
    </location>
</feature>
<feature type="coiled-coil region" evidence="1">
    <location>
        <begin position="25"/>
        <end position="52"/>
    </location>
</feature>
<dbReference type="AlphaFoldDB" id="A0A6P4ZJA0"/>
<gene>
    <name evidence="5" type="primary">LOC109475063</name>
</gene>
<dbReference type="GeneID" id="109475063"/>
<evidence type="ECO:0000313" key="5">
    <source>
        <dbReference type="RefSeq" id="XP_019631162.1"/>
    </source>
</evidence>
<feature type="compositionally biased region" description="Acidic residues" evidence="2">
    <location>
        <begin position="144"/>
        <end position="157"/>
    </location>
</feature>
<evidence type="ECO:0000256" key="2">
    <source>
        <dbReference type="SAM" id="MobiDB-lite"/>
    </source>
</evidence>
<evidence type="ECO:0000256" key="3">
    <source>
        <dbReference type="SAM" id="SignalP"/>
    </source>
</evidence>